<reference evidence="3" key="1">
    <citation type="submission" date="2021-01" db="EMBL/GenBank/DDBJ databases">
        <authorList>
            <person name="Corre E."/>
            <person name="Pelletier E."/>
            <person name="Niang G."/>
            <person name="Scheremetjew M."/>
            <person name="Finn R."/>
            <person name="Kale V."/>
            <person name="Holt S."/>
            <person name="Cochrane G."/>
            <person name="Meng A."/>
            <person name="Brown T."/>
            <person name="Cohen L."/>
        </authorList>
    </citation>
    <scope>NUCLEOTIDE SEQUENCE</scope>
    <source>
        <strain evidence="3">CCMP3303</strain>
    </source>
</reference>
<evidence type="ECO:0000313" key="3">
    <source>
        <dbReference type="EMBL" id="CAD8360618.1"/>
    </source>
</evidence>
<dbReference type="EMBL" id="HBEJ01001769">
    <property type="protein sequence ID" value="CAD8360618.1"/>
    <property type="molecule type" value="Transcribed_RNA"/>
</dbReference>
<dbReference type="InterPro" id="IPR025067">
    <property type="entry name" value="DUF4079"/>
</dbReference>
<organism evidence="3">
    <name type="scientific">Minutocellus polymorphus</name>
    <dbReference type="NCBI Taxonomy" id="265543"/>
    <lineage>
        <taxon>Eukaryota</taxon>
        <taxon>Sar</taxon>
        <taxon>Stramenopiles</taxon>
        <taxon>Ochrophyta</taxon>
        <taxon>Bacillariophyta</taxon>
        <taxon>Mediophyceae</taxon>
        <taxon>Cymatosirophycidae</taxon>
        <taxon>Cymatosirales</taxon>
        <taxon>Cymatosiraceae</taxon>
        <taxon>Minutocellus</taxon>
    </lineage>
</organism>
<feature type="transmembrane region" description="Helical" evidence="1">
    <location>
        <begin position="88"/>
        <end position="110"/>
    </location>
</feature>
<sequence>MMRCSPILAVAAALLFSSADAFVAPTRSASFVGSTRSVAQVGPSSSMSMSVEAFEGIRQPVQSYVDIWTPMFKQASESGLVPDFLLHWGHGAAMGSVLLSMGVIGAYMGWQIRLGNGEEVTPLTLGDTIREAHPKIIGGAFFFFLLGGQGGLVLLDTQGKTILESPHALTAALSVAALATQAVLPKLFATENGALARDAHAYLGTATMALLFAHLATGVNLGLSF</sequence>
<protein>
    <submittedName>
        <fullName evidence="3">Uncharacterized protein</fullName>
    </submittedName>
</protein>
<dbReference type="Pfam" id="PF13301">
    <property type="entry name" value="DUF4079"/>
    <property type="match status" value="1"/>
</dbReference>
<accession>A0A6U0IBC9</accession>
<dbReference type="AlphaFoldDB" id="A0A6U0IBC9"/>
<keyword evidence="2" id="KW-0732">Signal</keyword>
<feature type="transmembrane region" description="Helical" evidence="1">
    <location>
        <begin position="167"/>
        <end position="189"/>
    </location>
</feature>
<proteinExistence type="predicted"/>
<feature type="transmembrane region" description="Helical" evidence="1">
    <location>
        <begin position="201"/>
        <end position="223"/>
    </location>
</feature>
<keyword evidence="1" id="KW-1133">Transmembrane helix</keyword>
<evidence type="ECO:0000256" key="2">
    <source>
        <dbReference type="SAM" id="SignalP"/>
    </source>
</evidence>
<keyword evidence="1" id="KW-0812">Transmembrane</keyword>
<name>A0A6U0IBC9_9STRA</name>
<gene>
    <name evidence="3" type="ORF">MPOL1434_LOCUS1028</name>
    <name evidence="4" type="ORF">MPOL1434_LOCUS1030</name>
</gene>
<feature type="chain" id="PRO_5036191832" evidence="2">
    <location>
        <begin position="22"/>
        <end position="225"/>
    </location>
</feature>
<evidence type="ECO:0000256" key="1">
    <source>
        <dbReference type="SAM" id="Phobius"/>
    </source>
</evidence>
<evidence type="ECO:0000313" key="4">
    <source>
        <dbReference type="EMBL" id="CAD8360622.1"/>
    </source>
</evidence>
<dbReference type="PANTHER" id="PTHR36738:SF1">
    <property type="entry name" value="EXPRESSED PROTEIN"/>
    <property type="match status" value="1"/>
</dbReference>
<dbReference type="PANTHER" id="PTHR36738">
    <property type="entry name" value="EXPRESSED PROTEIN"/>
    <property type="match status" value="1"/>
</dbReference>
<feature type="transmembrane region" description="Helical" evidence="1">
    <location>
        <begin position="136"/>
        <end position="155"/>
    </location>
</feature>
<keyword evidence="1" id="KW-0472">Membrane</keyword>
<dbReference type="EMBL" id="HBEJ01001771">
    <property type="protein sequence ID" value="CAD8360622.1"/>
    <property type="molecule type" value="Transcribed_RNA"/>
</dbReference>
<feature type="signal peptide" evidence="2">
    <location>
        <begin position="1"/>
        <end position="21"/>
    </location>
</feature>